<evidence type="ECO:0000313" key="2">
    <source>
        <dbReference type="EMBL" id="SNY72935.1"/>
    </source>
</evidence>
<organism evidence="2 3">
    <name type="scientific">Paractinoplanes atraurantiacus</name>
    <dbReference type="NCBI Taxonomy" id="1036182"/>
    <lineage>
        <taxon>Bacteria</taxon>
        <taxon>Bacillati</taxon>
        <taxon>Actinomycetota</taxon>
        <taxon>Actinomycetes</taxon>
        <taxon>Micromonosporales</taxon>
        <taxon>Micromonosporaceae</taxon>
        <taxon>Paractinoplanes</taxon>
    </lineage>
</organism>
<dbReference type="AlphaFoldDB" id="A0A285KK05"/>
<feature type="transmembrane region" description="Helical" evidence="1">
    <location>
        <begin position="139"/>
        <end position="156"/>
    </location>
</feature>
<dbReference type="Proteomes" id="UP000219612">
    <property type="component" value="Unassembled WGS sequence"/>
</dbReference>
<dbReference type="RefSeq" id="WP_097328893.1">
    <property type="nucleotide sequence ID" value="NZ_OBDY01000044.1"/>
</dbReference>
<feature type="transmembrane region" description="Helical" evidence="1">
    <location>
        <begin position="162"/>
        <end position="184"/>
    </location>
</feature>
<proteinExistence type="predicted"/>
<evidence type="ECO:0000256" key="1">
    <source>
        <dbReference type="SAM" id="Phobius"/>
    </source>
</evidence>
<feature type="transmembrane region" description="Helical" evidence="1">
    <location>
        <begin position="43"/>
        <end position="69"/>
    </location>
</feature>
<protein>
    <submittedName>
        <fullName evidence="2">Uncharacterized protein</fullName>
    </submittedName>
</protein>
<name>A0A285KK05_9ACTN</name>
<feature type="transmembrane region" description="Helical" evidence="1">
    <location>
        <begin position="115"/>
        <end position="132"/>
    </location>
</feature>
<dbReference type="OrthoDB" id="3406099at2"/>
<keyword evidence="1" id="KW-1133">Transmembrane helix</keyword>
<gene>
    <name evidence="2" type="ORF">SAMN05421748_14466</name>
</gene>
<dbReference type="EMBL" id="OBDY01000044">
    <property type="protein sequence ID" value="SNY72935.1"/>
    <property type="molecule type" value="Genomic_DNA"/>
</dbReference>
<evidence type="ECO:0000313" key="3">
    <source>
        <dbReference type="Proteomes" id="UP000219612"/>
    </source>
</evidence>
<accession>A0A285KK05</accession>
<sequence length="209" mass="21971">MNPSITTPPETDTDDGPGRQSLLQALREAAGDRPLLARENWRLGVAGLAALAVLLVVLRLTWLLIAAFVDGLHAGGGTLGGWLQQHATIVQAVNDPVRSWLDSNTAGLPVTGGDLWLVWLTALSTIWPAALARSLYARIAWAALGALTAAVAYAGAPPGAGMAAAGLTGLLWLLLSLPVYGRLLPGKSLPRNRKRRAAPTLSTSFSREF</sequence>
<keyword evidence="3" id="KW-1185">Reference proteome</keyword>
<keyword evidence="1" id="KW-0812">Transmembrane</keyword>
<reference evidence="2 3" key="1">
    <citation type="submission" date="2017-09" db="EMBL/GenBank/DDBJ databases">
        <authorList>
            <person name="Ehlers B."/>
            <person name="Leendertz F.H."/>
        </authorList>
    </citation>
    <scope>NUCLEOTIDE SEQUENCE [LARGE SCALE GENOMIC DNA]</scope>
    <source>
        <strain evidence="2 3">CGMCC 4.6857</strain>
    </source>
</reference>
<keyword evidence="1" id="KW-0472">Membrane</keyword>